<comment type="caution">
    <text evidence="1">The sequence shown here is derived from an EMBL/GenBank/DDBJ whole genome shotgun (WGS) entry which is preliminary data.</text>
</comment>
<dbReference type="AlphaFoldDB" id="A0AAV4CVC3"/>
<accession>A0AAV4CVC3</accession>
<proteinExistence type="predicted"/>
<gene>
    <name evidence="1" type="ORF">PoB_006225500</name>
</gene>
<keyword evidence="2" id="KW-1185">Reference proteome</keyword>
<sequence length="187" mass="20517">MKRAYFHCATDASEEIGIIKEVNDESPLSGSVFYLPHKPGVREDRADSEQEAWQLADDTKGIMAEAGMELTKWSSNSQTVANAIIKEFDPRIDVGDSAKVLGYILPKIHKGSNPGRSSENECPTEIISLWIAISSIPSYVQDDMDFSRKIHSIRKAGPLPPNSTLSCAPWMSAPCTTNIQHGEGIRA</sequence>
<protein>
    <submittedName>
        <fullName evidence="1">Uncharacterized protein</fullName>
    </submittedName>
</protein>
<dbReference type="EMBL" id="BLXT01007004">
    <property type="protein sequence ID" value="GFO35750.1"/>
    <property type="molecule type" value="Genomic_DNA"/>
</dbReference>
<evidence type="ECO:0000313" key="2">
    <source>
        <dbReference type="Proteomes" id="UP000735302"/>
    </source>
</evidence>
<evidence type="ECO:0000313" key="1">
    <source>
        <dbReference type="EMBL" id="GFO35750.1"/>
    </source>
</evidence>
<dbReference type="Proteomes" id="UP000735302">
    <property type="component" value="Unassembled WGS sequence"/>
</dbReference>
<organism evidence="1 2">
    <name type="scientific">Plakobranchus ocellatus</name>
    <dbReference type="NCBI Taxonomy" id="259542"/>
    <lineage>
        <taxon>Eukaryota</taxon>
        <taxon>Metazoa</taxon>
        <taxon>Spiralia</taxon>
        <taxon>Lophotrochozoa</taxon>
        <taxon>Mollusca</taxon>
        <taxon>Gastropoda</taxon>
        <taxon>Heterobranchia</taxon>
        <taxon>Euthyneura</taxon>
        <taxon>Panpulmonata</taxon>
        <taxon>Sacoglossa</taxon>
        <taxon>Placobranchoidea</taxon>
        <taxon>Plakobranchidae</taxon>
        <taxon>Plakobranchus</taxon>
    </lineage>
</organism>
<name>A0AAV4CVC3_9GAST</name>
<reference evidence="1 2" key="1">
    <citation type="journal article" date="2021" name="Elife">
        <title>Chloroplast acquisition without the gene transfer in kleptoplastic sea slugs, Plakobranchus ocellatus.</title>
        <authorList>
            <person name="Maeda T."/>
            <person name="Takahashi S."/>
            <person name="Yoshida T."/>
            <person name="Shimamura S."/>
            <person name="Takaki Y."/>
            <person name="Nagai Y."/>
            <person name="Toyoda A."/>
            <person name="Suzuki Y."/>
            <person name="Arimoto A."/>
            <person name="Ishii H."/>
            <person name="Satoh N."/>
            <person name="Nishiyama T."/>
            <person name="Hasebe M."/>
            <person name="Maruyama T."/>
            <person name="Minagawa J."/>
            <person name="Obokata J."/>
            <person name="Shigenobu S."/>
        </authorList>
    </citation>
    <scope>NUCLEOTIDE SEQUENCE [LARGE SCALE GENOMIC DNA]</scope>
</reference>